<protein>
    <submittedName>
        <fullName evidence="1">Str. FM013</fullName>
    </submittedName>
</protein>
<reference evidence="1 2" key="1">
    <citation type="journal article" date="2014" name="Nat. Commun.">
        <title>Multiple recent horizontal transfers of a large genomic region in cheese making fungi.</title>
        <authorList>
            <person name="Cheeseman K."/>
            <person name="Ropars J."/>
            <person name="Renault P."/>
            <person name="Dupont J."/>
            <person name="Gouzy J."/>
            <person name="Branca A."/>
            <person name="Abraham A.L."/>
            <person name="Ceppi M."/>
            <person name="Conseiller E."/>
            <person name="Debuchy R."/>
            <person name="Malagnac F."/>
            <person name="Goarin A."/>
            <person name="Silar P."/>
            <person name="Lacoste S."/>
            <person name="Sallet E."/>
            <person name="Bensimon A."/>
            <person name="Giraud T."/>
            <person name="Brygoo Y."/>
        </authorList>
    </citation>
    <scope>NUCLEOTIDE SEQUENCE [LARGE SCALE GENOMIC DNA]</scope>
    <source>
        <strain evidence="2">FM 013</strain>
    </source>
</reference>
<evidence type="ECO:0000313" key="1">
    <source>
        <dbReference type="EMBL" id="CRL30916.1"/>
    </source>
</evidence>
<dbReference type="Proteomes" id="UP000053732">
    <property type="component" value="Unassembled WGS sequence"/>
</dbReference>
<accession>A0A0G4PXM5</accession>
<dbReference type="EMBL" id="HG793196">
    <property type="protein sequence ID" value="CRL30916.1"/>
    <property type="molecule type" value="Genomic_DNA"/>
</dbReference>
<sequence length="91" mass="10031">MAITGYFIDINWVYREVLLRFKPLYGAYIGANMSDNISNNKTLVDSLQQALPPEINIIRTPYLAAGTYADPGHTDSVELNILDASAGKKTP</sequence>
<gene>
    <name evidence="1" type="ORF">PCAMFM013_S063g000022</name>
</gene>
<organism evidence="1 2">
    <name type="scientific">Penicillium camemberti (strain FM 013)</name>
    <dbReference type="NCBI Taxonomy" id="1429867"/>
    <lineage>
        <taxon>Eukaryota</taxon>
        <taxon>Fungi</taxon>
        <taxon>Dikarya</taxon>
        <taxon>Ascomycota</taxon>
        <taxon>Pezizomycotina</taxon>
        <taxon>Eurotiomycetes</taxon>
        <taxon>Eurotiomycetidae</taxon>
        <taxon>Eurotiales</taxon>
        <taxon>Aspergillaceae</taxon>
        <taxon>Penicillium</taxon>
    </lineage>
</organism>
<name>A0A0G4PXM5_PENC3</name>
<proteinExistence type="predicted"/>
<evidence type="ECO:0000313" key="2">
    <source>
        <dbReference type="Proteomes" id="UP000053732"/>
    </source>
</evidence>
<keyword evidence="2" id="KW-1185">Reference proteome</keyword>
<dbReference type="AlphaFoldDB" id="A0A0G4PXM5"/>